<dbReference type="SUPFAM" id="SSF54593">
    <property type="entry name" value="Glyoxalase/Bleomycin resistance protein/Dihydroxybiphenyl dioxygenase"/>
    <property type="match status" value="1"/>
</dbReference>
<proteinExistence type="predicted"/>
<evidence type="ECO:0000313" key="2">
    <source>
        <dbReference type="EMBL" id="MEN3749641.1"/>
    </source>
</evidence>
<protein>
    <submittedName>
        <fullName evidence="2">VOC family protein</fullName>
    </submittedName>
</protein>
<dbReference type="RefSeq" id="WP_346248685.1">
    <property type="nucleotide sequence ID" value="NZ_JBDIZK010000015.1"/>
</dbReference>
<reference evidence="2 3" key="1">
    <citation type="submission" date="2024-05" db="EMBL/GenBank/DDBJ databases">
        <title>Sphingomonas sp. HF-S3 16S ribosomal RNA gene Genome sequencing and assembly.</title>
        <authorList>
            <person name="Lee H."/>
        </authorList>
    </citation>
    <scope>NUCLEOTIDE SEQUENCE [LARGE SCALE GENOMIC DNA]</scope>
    <source>
        <strain evidence="2 3">HF-S3</strain>
    </source>
</reference>
<dbReference type="EMBL" id="JBDIZK010000015">
    <property type="protein sequence ID" value="MEN3749641.1"/>
    <property type="molecule type" value="Genomic_DNA"/>
</dbReference>
<dbReference type="Proteomes" id="UP001427805">
    <property type="component" value="Unassembled WGS sequence"/>
</dbReference>
<dbReference type="Gene3D" id="3.10.180.10">
    <property type="entry name" value="2,3-Dihydroxybiphenyl 1,2-Dioxygenase, domain 1"/>
    <property type="match status" value="1"/>
</dbReference>
<dbReference type="PROSITE" id="PS51819">
    <property type="entry name" value="VOC"/>
    <property type="match status" value="1"/>
</dbReference>
<sequence length="127" mass="13936">MTDTPRLIAAEPQLFVPDLPAACAFYVDRLGFRLGFVHGDPPFYAQVRRGGVRLNLRHVDGPVHDAGFRGCEADALAATILVEGIEALARAFDAPGVTWHQRLKREPWGARTFILRDPGGNLIAFAE</sequence>
<gene>
    <name evidence="2" type="ORF">TPR58_20880</name>
</gene>
<evidence type="ECO:0000259" key="1">
    <source>
        <dbReference type="PROSITE" id="PS51819"/>
    </source>
</evidence>
<feature type="domain" description="VOC" evidence="1">
    <location>
        <begin position="6"/>
        <end position="127"/>
    </location>
</feature>
<keyword evidence="3" id="KW-1185">Reference proteome</keyword>
<dbReference type="InterPro" id="IPR037523">
    <property type="entry name" value="VOC_core"/>
</dbReference>
<evidence type="ECO:0000313" key="3">
    <source>
        <dbReference type="Proteomes" id="UP001427805"/>
    </source>
</evidence>
<dbReference type="InterPro" id="IPR029068">
    <property type="entry name" value="Glyas_Bleomycin-R_OHBP_Dase"/>
</dbReference>
<name>A0ABV0BFM2_9SPHN</name>
<dbReference type="Pfam" id="PF00903">
    <property type="entry name" value="Glyoxalase"/>
    <property type="match status" value="1"/>
</dbReference>
<dbReference type="InterPro" id="IPR004360">
    <property type="entry name" value="Glyas_Fos-R_dOase_dom"/>
</dbReference>
<organism evidence="2 3">
    <name type="scientific">Sphingomonas rustica</name>
    <dbReference type="NCBI Taxonomy" id="3103142"/>
    <lineage>
        <taxon>Bacteria</taxon>
        <taxon>Pseudomonadati</taxon>
        <taxon>Pseudomonadota</taxon>
        <taxon>Alphaproteobacteria</taxon>
        <taxon>Sphingomonadales</taxon>
        <taxon>Sphingomonadaceae</taxon>
        <taxon>Sphingomonas</taxon>
    </lineage>
</organism>
<accession>A0ABV0BFM2</accession>
<comment type="caution">
    <text evidence="2">The sequence shown here is derived from an EMBL/GenBank/DDBJ whole genome shotgun (WGS) entry which is preliminary data.</text>
</comment>